<gene>
    <name evidence="3" type="ORF">EDD26_1856</name>
</gene>
<dbReference type="PANTHER" id="PTHR10859">
    <property type="entry name" value="GLYCOSYL TRANSFERASE"/>
    <property type="match status" value="1"/>
</dbReference>
<feature type="transmembrane region" description="Helical" evidence="1">
    <location>
        <begin position="222"/>
        <end position="253"/>
    </location>
</feature>
<protein>
    <submittedName>
        <fullName evidence="3">Glycosyl transferase family 2</fullName>
    </submittedName>
</protein>
<comment type="caution">
    <text evidence="3">The sequence shown here is derived from an EMBL/GenBank/DDBJ whole genome shotgun (WGS) entry which is preliminary data.</text>
</comment>
<name>A0A3N2ATW9_9MICO</name>
<evidence type="ECO:0000313" key="4">
    <source>
        <dbReference type="Proteomes" id="UP000275456"/>
    </source>
</evidence>
<dbReference type="EMBL" id="RKHJ01000001">
    <property type="protein sequence ID" value="ROR66473.1"/>
    <property type="molecule type" value="Genomic_DNA"/>
</dbReference>
<dbReference type="AlphaFoldDB" id="A0A3N2ATW9"/>
<dbReference type="Proteomes" id="UP000275456">
    <property type="component" value="Unassembled WGS sequence"/>
</dbReference>
<keyword evidence="1" id="KW-1133">Transmembrane helix</keyword>
<dbReference type="InterPro" id="IPR029044">
    <property type="entry name" value="Nucleotide-diphossugar_trans"/>
</dbReference>
<feature type="domain" description="Glycosyltransferase 2-like" evidence="2">
    <location>
        <begin position="24"/>
        <end position="115"/>
    </location>
</feature>
<dbReference type="GO" id="GO:0016740">
    <property type="term" value="F:transferase activity"/>
    <property type="evidence" value="ECO:0007669"/>
    <property type="project" value="UniProtKB-KW"/>
</dbReference>
<keyword evidence="1" id="KW-0812">Transmembrane</keyword>
<feature type="transmembrane region" description="Helical" evidence="1">
    <location>
        <begin position="284"/>
        <end position="310"/>
    </location>
</feature>
<evidence type="ECO:0000256" key="1">
    <source>
        <dbReference type="SAM" id="Phobius"/>
    </source>
</evidence>
<dbReference type="Pfam" id="PF00535">
    <property type="entry name" value="Glycos_transf_2"/>
    <property type="match status" value="1"/>
</dbReference>
<dbReference type="RefSeq" id="WP_123697458.1">
    <property type="nucleotide sequence ID" value="NZ_RKHJ01000001.1"/>
</dbReference>
<dbReference type="InterPro" id="IPR001173">
    <property type="entry name" value="Glyco_trans_2-like"/>
</dbReference>
<keyword evidence="1" id="KW-0472">Membrane</keyword>
<organism evidence="3 4">
    <name type="scientific">Agrococcus jenensis</name>
    <dbReference type="NCBI Taxonomy" id="46353"/>
    <lineage>
        <taxon>Bacteria</taxon>
        <taxon>Bacillati</taxon>
        <taxon>Actinomycetota</taxon>
        <taxon>Actinomycetes</taxon>
        <taxon>Micrococcales</taxon>
        <taxon>Microbacteriaceae</taxon>
        <taxon>Agrococcus</taxon>
    </lineage>
</organism>
<dbReference type="Gene3D" id="3.90.550.10">
    <property type="entry name" value="Spore Coat Polysaccharide Biosynthesis Protein SpsA, Chain A"/>
    <property type="match status" value="1"/>
</dbReference>
<proteinExistence type="predicted"/>
<keyword evidence="4" id="KW-1185">Reference proteome</keyword>
<dbReference type="SUPFAM" id="SSF53448">
    <property type="entry name" value="Nucleotide-diphospho-sugar transferases"/>
    <property type="match status" value="1"/>
</dbReference>
<sequence length="353" mass="36505">MAVVLICALDPDERLELLVEALAPRHVVVVDDGSGPDSAAVLARVRRRGATVLVHERNRGKGAALRTGIAHVRAAHPGADIVTADCDGQHRPQDVAAVEAAIVPGAIALGERRFTGAVPVRSRVGNTVARSLFALASGVRVGDAQTGLRGLPSDALPWIAAVPGDRFDHEQRVLLEASRRRVPLRGVPIATIYLAGNASSHFRPLIDSARVVAPLLAPIGRFLALGAVCFALDALLVVALSAVLGVAGIAAVLARAASGAVHFAAGRRWVFVAAGCVRAQARRYALLAAGTIAVGATALQLAVAAGAALLPAKVGIDLALAAATYLAQRFGVFAPVQDPTPTTEPHPRRLEHQ</sequence>
<evidence type="ECO:0000259" key="2">
    <source>
        <dbReference type="Pfam" id="PF00535"/>
    </source>
</evidence>
<dbReference type="GO" id="GO:0006487">
    <property type="term" value="P:protein N-linked glycosylation"/>
    <property type="evidence" value="ECO:0007669"/>
    <property type="project" value="TreeGrafter"/>
</dbReference>
<dbReference type="OrthoDB" id="9810303at2"/>
<dbReference type="PANTHER" id="PTHR10859:SF114">
    <property type="entry name" value="DOLICHOL-PHOSPHATE MANNOSYLTRANSFERASE"/>
    <property type="match status" value="1"/>
</dbReference>
<dbReference type="CDD" id="cd04179">
    <property type="entry name" value="DPM_DPG-synthase_like"/>
    <property type="match status" value="1"/>
</dbReference>
<reference evidence="3 4" key="1">
    <citation type="submission" date="2018-11" db="EMBL/GenBank/DDBJ databases">
        <title>Sequencing the genomes of 1000 actinobacteria strains.</title>
        <authorList>
            <person name="Klenk H.-P."/>
        </authorList>
    </citation>
    <scope>NUCLEOTIDE SEQUENCE [LARGE SCALE GENOMIC DNA]</scope>
    <source>
        <strain evidence="3 4">DSM 9580</strain>
    </source>
</reference>
<keyword evidence="3" id="KW-0808">Transferase</keyword>
<evidence type="ECO:0000313" key="3">
    <source>
        <dbReference type="EMBL" id="ROR66473.1"/>
    </source>
</evidence>
<accession>A0A3N2ATW9</accession>